<feature type="compositionally biased region" description="Low complexity" evidence="1">
    <location>
        <begin position="1"/>
        <end position="20"/>
    </location>
</feature>
<sequence>MTANTSSATNTTSTTNTSSNERADLIESLQLQHAFLLQTAQGLTEEQVRTASTVSELTIASIIKHVTDTERDWFRFMLEGPEALAGQEVYDEDIDWDNLDEDMEDPRFVLSEDDTLPNLIAALGEVEATSVQILGEVDLDQSHELPPAPWFEAGSSRTNRRTALHMLAEIAQHCGHADIIREAIDGQKTMG</sequence>
<dbReference type="AlphaFoldDB" id="A0A255EIZ2"/>
<gene>
    <name evidence="2" type="ORF">CGZ92_05440</name>
</gene>
<protein>
    <recommendedName>
        <fullName evidence="4">DinB family protein</fullName>
    </recommendedName>
</protein>
<dbReference type="Proteomes" id="UP000216533">
    <property type="component" value="Unassembled WGS sequence"/>
</dbReference>
<comment type="caution">
    <text evidence="2">The sequence shown here is derived from an EMBL/GenBank/DDBJ whole genome shotgun (WGS) entry which is preliminary data.</text>
</comment>
<evidence type="ECO:0000256" key="1">
    <source>
        <dbReference type="SAM" id="MobiDB-lite"/>
    </source>
</evidence>
<feature type="region of interest" description="Disordered" evidence="1">
    <location>
        <begin position="1"/>
        <end position="21"/>
    </location>
</feature>
<evidence type="ECO:0000313" key="2">
    <source>
        <dbReference type="EMBL" id="OYN88103.1"/>
    </source>
</evidence>
<reference evidence="2 3" key="1">
    <citation type="submission" date="2017-07" db="EMBL/GenBank/DDBJ databases">
        <title>Draft whole genome sequences of clinical Proprionibacteriaceae strains.</title>
        <authorList>
            <person name="Bernier A.-M."/>
            <person name="Bernard K."/>
            <person name="Domingo M.-C."/>
        </authorList>
    </citation>
    <scope>NUCLEOTIDE SEQUENCE [LARGE SCALE GENOMIC DNA]</scope>
    <source>
        <strain evidence="2 3">NML 160184</strain>
    </source>
</reference>
<dbReference type="InterPro" id="IPR034660">
    <property type="entry name" value="DinB/YfiT-like"/>
</dbReference>
<evidence type="ECO:0008006" key="4">
    <source>
        <dbReference type="Google" id="ProtNLM"/>
    </source>
</evidence>
<evidence type="ECO:0000313" key="3">
    <source>
        <dbReference type="Proteomes" id="UP000216533"/>
    </source>
</evidence>
<dbReference type="Gene3D" id="1.20.120.450">
    <property type="entry name" value="dinb family like domain"/>
    <property type="match status" value="1"/>
</dbReference>
<dbReference type="SUPFAM" id="SSF109854">
    <property type="entry name" value="DinB/YfiT-like putative metalloenzymes"/>
    <property type="match status" value="1"/>
</dbReference>
<proteinExistence type="predicted"/>
<organism evidence="2 3">
    <name type="scientific">Parenemella sanctibonifatiensis</name>
    <dbReference type="NCBI Taxonomy" id="2016505"/>
    <lineage>
        <taxon>Bacteria</taxon>
        <taxon>Bacillati</taxon>
        <taxon>Actinomycetota</taxon>
        <taxon>Actinomycetes</taxon>
        <taxon>Propionibacteriales</taxon>
        <taxon>Propionibacteriaceae</taxon>
        <taxon>Parenemella</taxon>
    </lineage>
</organism>
<dbReference type="RefSeq" id="WP_094450420.1">
    <property type="nucleotide sequence ID" value="NZ_NMVI01000014.1"/>
</dbReference>
<dbReference type="EMBL" id="NMVI01000014">
    <property type="protein sequence ID" value="OYN88103.1"/>
    <property type="molecule type" value="Genomic_DNA"/>
</dbReference>
<accession>A0A255EIZ2</accession>
<dbReference type="Pfam" id="PF04978">
    <property type="entry name" value="MST"/>
    <property type="match status" value="1"/>
</dbReference>
<dbReference type="InterPro" id="IPR007061">
    <property type="entry name" value="MST-like"/>
</dbReference>
<name>A0A255EIZ2_9ACTN</name>